<dbReference type="InterPro" id="IPR023416">
    <property type="entry name" value="Transthyretin/HIU_hydrolase_d"/>
</dbReference>
<reference evidence="10 11" key="1">
    <citation type="submission" date="2014-12" db="EMBL/GenBank/DDBJ databases">
        <title>Genome assembly of Enhygromyxa salina DSM 15201.</title>
        <authorList>
            <person name="Sharma G."/>
            <person name="Subramanian S."/>
        </authorList>
    </citation>
    <scope>NUCLEOTIDE SEQUENCE [LARGE SCALE GENOMIC DNA]</scope>
    <source>
        <strain evidence="10 11">DSM 15201</strain>
    </source>
</reference>
<comment type="function">
    <text evidence="2">Catalyzes the hydrolysis of 5-hydroxyisourate (HIU) to 2-oxo-4-hydroxy-4-carboxy-5-ureidoimidazoline (OHCU).</text>
</comment>
<dbReference type="PANTHER" id="PTHR10395:SF7">
    <property type="entry name" value="5-HYDROXYISOURATE HYDROLASE"/>
    <property type="match status" value="1"/>
</dbReference>
<comment type="caution">
    <text evidence="10">The sequence shown here is derived from an EMBL/GenBank/DDBJ whole genome shotgun (WGS) entry which is preliminary data.</text>
</comment>
<dbReference type="Pfam" id="PF00576">
    <property type="entry name" value="Transthyretin"/>
    <property type="match status" value="1"/>
</dbReference>
<comment type="catalytic activity">
    <reaction evidence="1 8">
        <text>5-hydroxyisourate + H2O = 5-hydroxy-2-oxo-4-ureido-2,5-dihydro-1H-imidazole-5-carboxylate + H(+)</text>
        <dbReference type="Rhea" id="RHEA:23736"/>
        <dbReference type="ChEBI" id="CHEBI:15377"/>
        <dbReference type="ChEBI" id="CHEBI:15378"/>
        <dbReference type="ChEBI" id="CHEBI:18072"/>
        <dbReference type="ChEBI" id="CHEBI:58639"/>
        <dbReference type="EC" id="3.5.2.17"/>
    </reaction>
</comment>
<dbReference type="InterPro" id="IPR000895">
    <property type="entry name" value="Transthyretin/HIU_hydrolase"/>
</dbReference>
<evidence type="ECO:0000256" key="7">
    <source>
        <dbReference type="PIRSR" id="PIRSR600895-51"/>
    </source>
</evidence>
<protein>
    <recommendedName>
        <fullName evidence="8">5-hydroxyisourate hydrolase</fullName>
        <shortName evidence="8">HIU hydrolase</shortName>
        <shortName evidence="8">HIUHase</shortName>
        <ecNumber evidence="8">3.5.2.17</ecNumber>
    </recommendedName>
</protein>
<dbReference type="Proteomes" id="UP000031599">
    <property type="component" value="Unassembled WGS sequence"/>
</dbReference>
<name>A0A0C2DGR2_9BACT</name>
<dbReference type="InterPro" id="IPR036817">
    <property type="entry name" value="Transthyretin/HIU_hydrolase_sf"/>
</dbReference>
<keyword evidence="5 8" id="KW-0659">Purine metabolism</keyword>
<evidence type="ECO:0000256" key="1">
    <source>
        <dbReference type="ARBA" id="ARBA00001043"/>
    </source>
</evidence>
<dbReference type="EMBL" id="JMCC02000008">
    <property type="protein sequence ID" value="KIG18857.1"/>
    <property type="molecule type" value="Genomic_DNA"/>
</dbReference>
<dbReference type="GO" id="GO:0033971">
    <property type="term" value="F:hydroxyisourate hydrolase activity"/>
    <property type="evidence" value="ECO:0007669"/>
    <property type="project" value="UniProtKB-EC"/>
</dbReference>
<evidence type="ECO:0000256" key="2">
    <source>
        <dbReference type="ARBA" id="ARBA00002704"/>
    </source>
</evidence>
<evidence type="ECO:0000256" key="4">
    <source>
        <dbReference type="ARBA" id="ARBA00011881"/>
    </source>
</evidence>
<dbReference type="AlphaFoldDB" id="A0A0C2DGR2"/>
<dbReference type="SUPFAM" id="SSF49472">
    <property type="entry name" value="Transthyretin (synonym: prealbumin)"/>
    <property type="match status" value="1"/>
</dbReference>
<dbReference type="SMART" id="SM00095">
    <property type="entry name" value="TR_THY"/>
    <property type="match status" value="1"/>
</dbReference>
<evidence type="ECO:0000259" key="9">
    <source>
        <dbReference type="SMART" id="SM00095"/>
    </source>
</evidence>
<feature type="domain" description="Transthyretin/hydroxyisourate hydrolase" evidence="9">
    <location>
        <begin position="3"/>
        <end position="123"/>
    </location>
</feature>
<organism evidence="10 11">
    <name type="scientific">Enhygromyxa salina</name>
    <dbReference type="NCBI Taxonomy" id="215803"/>
    <lineage>
        <taxon>Bacteria</taxon>
        <taxon>Pseudomonadati</taxon>
        <taxon>Myxococcota</taxon>
        <taxon>Polyangia</taxon>
        <taxon>Nannocystales</taxon>
        <taxon>Nannocystaceae</taxon>
        <taxon>Enhygromyxa</taxon>
    </lineage>
</organism>
<accession>A0A0C2DGR2</accession>
<gene>
    <name evidence="10" type="ORF">DB30_07193</name>
</gene>
<dbReference type="CDD" id="cd05822">
    <property type="entry name" value="TLP_HIUase"/>
    <property type="match status" value="1"/>
</dbReference>
<dbReference type="PANTHER" id="PTHR10395">
    <property type="entry name" value="URICASE AND TRANSTHYRETIN-RELATED"/>
    <property type="match status" value="1"/>
</dbReference>
<dbReference type="PROSITE" id="PS00768">
    <property type="entry name" value="TRANSTHYRETIN_1"/>
    <property type="match status" value="1"/>
</dbReference>
<keyword evidence="6 8" id="KW-0378">Hydrolase</keyword>
<evidence type="ECO:0000256" key="3">
    <source>
        <dbReference type="ARBA" id="ARBA00009850"/>
    </source>
</evidence>
<evidence type="ECO:0000256" key="6">
    <source>
        <dbReference type="ARBA" id="ARBA00022801"/>
    </source>
</evidence>
<dbReference type="GO" id="GO:0006144">
    <property type="term" value="P:purine nucleobase metabolic process"/>
    <property type="evidence" value="ECO:0007669"/>
    <property type="project" value="UniProtKB-KW"/>
</dbReference>
<evidence type="ECO:0000313" key="11">
    <source>
        <dbReference type="Proteomes" id="UP000031599"/>
    </source>
</evidence>
<feature type="binding site" evidence="7">
    <location>
        <position position="56"/>
    </location>
    <ligand>
        <name>substrate</name>
    </ligand>
</feature>
<sequence length="124" mass="13515">MTDLRSPITTHVLDTALGRPAAGVPVTLYSVSGVDLDAGEPTWELLGKGTTNADGRVTDLLAAGSLSEGVHRIRFDTAVYFEQLETPEFFYPWAEIVFLVSDPSAHYHVPLLLNPFGYSTYRGS</sequence>
<evidence type="ECO:0000313" key="10">
    <source>
        <dbReference type="EMBL" id="KIG18857.1"/>
    </source>
</evidence>
<dbReference type="Gene3D" id="2.60.40.180">
    <property type="entry name" value="Transthyretin/hydroxyisourate hydrolase domain"/>
    <property type="match status" value="1"/>
</dbReference>
<comment type="subunit">
    <text evidence="4 8">Homotetramer.</text>
</comment>
<feature type="binding site" evidence="7">
    <location>
        <position position="121"/>
    </location>
    <ligand>
        <name>substrate</name>
    </ligand>
</feature>
<dbReference type="RefSeq" id="WP_205632902.1">
    <property type="nucleotide sequence ID" value="NZ_JMCC02000008.1"/>
</dbReference>
<dbReference type="EC" id="3.5.2.17" evidence="8"/>
<feature type="binding site" evidence="7">
    <location>
        <position position="11"/>
    </location>
    <ligand>
        <name>substrate</name>
    </ligand>
</feature>
<proteinExistence type="inferred from homology"/>
<dbReference type="InterPro" id="IPR023418">
    <property type="entry name" value="Thyroxine_BS"/>
</dbReference>
<comment type="similarity">
    <text evidence="3 8">Belongs to the transthyretin family. 5-hydroxyisourate hydrolase subfamily.</text>
</comment>
<dbReference type="InterPro" id="IPR014306">
    <property type="entry name" value="Hydroxyisourate_hydrolase"/>
</dbReference>
<evidence type="ECO:0000256" key="8">
    <source>
        <dbReference type="RuleBase" id="RU361270"/>
    </source>
</evidence>
<dbReference type="PRINTS" id="PR00189">
    <property type="entry name" value="TRNSTHYRETIN"/>
</dbReference>
<evidence type="ECO:0000256" key="5">
    <source>
        <dbReference type="ARBA" id="ARBA00022631"/>
    </source>
</evidence>
<dbReference type="NCBIfam" id="TIGR02962">
    <property type="entry name" value="hdxy_isourate"/>
    <property type="match status" value="1"/>
</dbReference>